<evidence type="ECO:0000256" key="1">
    <source>
        <dbReference type="SAM" id="MobiDB-lite"/>
    </source>
</evidence>
<dbReference type="Gene3D" id="3.40.1350.120">
    <property type="match status" value="1"/>
</dbReference>
<dbReference type="EMBL" id="LT598496">
    <property type="protein sequence ID" value="SBV27704.1"/>
    <property type="molecule type" value="Genomic_DNA"/>
</dbReference>
<dbReference type="GO" id="GO:0004549">
    <property type="term" value="F:tRNA-specific ribonuclease activity"/>
    <property type="evidence" value="ECO:0007669"/>
    <property type="project" value="InterPro"/>
</dbReference>
<dbReference type="InterPro" id="IPR033806">
    <property type="entry name" value="CDI_toxin_Bp1026b-like"/>
</dbReference>
<gene>
    <name evidence="3" type="ORF">GA0070620_3230</name>
</gene>
<evidence type="ECO:0000259" key="2">
    <source>
        <dbReference type="Pfam" id="PF18451"/>
    </source>
</evidence>
<dbReference type="Proteomes" id="UP000199393">
    <property type="component" value="Chromosome I"/>
</dbReference>
<reference evidence="4" key="1">
    <citation type="submission" date="2016-06" db="EMBL/GenBank/DDBJ databases">
        <authorList>
            <person name="Varghese N."/>
            <person name="Submissions Spin"/>
        </authorList>
    </citation>
    <scope>NUCLEOTIDE SEQUENCE [LARGE SCALE GENOMIC DNA]</scope>
    <source>
        <strain evidence="4">DSM 45344</strain>
    </source>
</reference>
<proteinExistence type="predicted"/>
<dbReference type="CDD" id="cd13442">
    <property type="entry name" value="CDI_toxin_Bp1026b-like"/>
    <property type="match status" value="1"/>
</dbReference>
<sequence>MPTGTPTRISPNEDVRERRSLELENQCAARLAAQGYRVQQNPTQQQLAEARRSTGDLGDPRKSPDYLIEGHIFDCYSPTRPVPPRAVWSAVSKKIDKLQVQRVVLNLEDWRGDLRDLQRQFDDWPVEGLKELVAVTRNGRIVQIVRPT</sequence>
<feature type="compositionally biased region" description="Polar residues" evidence="1">
    <location>
        <begin position="37"/>
        <end position="47"/>
    </location>
</feature>
<feature type="region of interest" description="Disordered" evidence="1">
    <location>
        <begin position="34"/>
        <end position="63"/>
    </location>
</feature>
<feature type="domain" description="tRNA nuclease CdiA C-terminal" evidence="2">
    <location>
        <begin position="62"/>
        <end position="141"/>
    </location>
</feature>
<dbReference type="InterPro" id="IPR040559">
    <property type="entry name" value="CdiA_C"/>
</dbReference>
<organism evidence="3 4">
    <name type="scientific">Micromonospora krabiensis</name>
    <dbReference type="NCBI Taxonomy" id="307121"/>
    <lineage>
        <taxon>Bacteria</taxon>
        <taxon>Bacillati</taxon>
        <taxon>Actinomycetota</taxon>
        <taxon>Actinomycetes</taxon>
        <taxon>Micromonosporales</taxon>
        <taxon>Micromonosporaceae</taxon>
        <taxon>Micromonospora</taxon>
    </lineage>
</organism>
<evidence type="ECO:0000313" key="4">
    <source>
        <dbReference type="Proteomes" id="UP000199393"/>
    </source>
</evidence>
<feature type="compositionally biased region" description="Basic and acidic residues" evidence="1">
    <location>
        <begin position="49"/>
        <end position="63"/>
    </location>
</feature>
<keyword evidence="4" id="KW-1185">Reference proteome</keyword>
<protein>
    <recommendedName>
        <fullName evidence="2">tRNA nuclease CdiA C-terminal domain-containing protein</fullName>
    </recommendedName>
</protein>
<dbReference type="AlphaFoldDB" id="A0A1C3N548"/>
<evidence type="ECO:0000313" key="3">
    <source>
        <dbReference type="EMBL" id="SBV27704.1"/>
    </source>
</evidence>
<dbReference type="STRING" id="307121.GA0070620_3230"/>
<dbReference type="Pfam" id="PF18451">
    <property type="entry name" value="CdiA_C"/>
    <property type="match status" value="1"/>
</dbReference>
<accession>A0A1C3N548</accession>
<name>A0A1C3N548_9ACTN</name>
<dbReference type="RefSeq" id="WP_231921814.1">
    <property type="nucleotide sequence ID" value="NZ_JBHRWG010000004.1"/>
</dbReference>